<keyword evidence="4" id="KW-0238">DNA-binding</keyword>
<protein>
    <recommendedName>
        <fullName evidence="9">Histone H4</fullName>
    </recommendedName>
</protein>
<dbReference type="GO" id="GO:0003677">
    <property type="term" value="F:DNA binding"/>
    <property type="evidence" value="ECO:0007669"/>
    <property type="project" value="UniProtKB-KW"/>
</dbReference>
<sequence length="93" mass="10458">FNVRKTPPKCKAGKRLGKEGGKHCPVLRHCIQGTTKPACISGMIFSETRRVLVMFLENKETVTAMDAVYALRCQSRPCRTPRTNLVFLSGFWS</sequence>
<dbReference type="GO" id="GO:0030527">
    <property type="term" value="F:structural constituent of chromatin"/>
    <property type="evidence" value="ECO:0007669"/>
    <property type="project" value="InterPro"/>
</dbReference>
<dbReference type="Proteomes" id="UP000472275">
    <property type="component" value="Chromosome 7"/>
</dbReference>
<evidence type="ECO:0000256" key="5">
    <source>
        <dbReference type="ARBA" id="ARBA00023242"/>
    </source>
</evidence>
<name>A0A663DVM8_AQUCH</name>
<reference evidence="7" key="2">
    <citation type="submission" date="2025-09" db="UniProtKB">
        <authorList>
            <consortium name="Ensembl"/>
        </authorList>
    </citation>
    <scope>IDENTIFICATION</scope>
</reference>
<evidence type="ECO:0000256" key="6">
    <source>
        <dbReference type="ARBA" id="ARBA00023269"/>
    </source>
</evidence>
<reference evidence="7" key="1">
    <citation type="submission" date="2025-08" db="UniProtKB">
        <authorList>
            <consortium name="Ensembl"/>
        </authorList>
    </citation>
    <scope>IDENTIFICATION</scope>
</reference>
<accession>A0A663DVM8</accession>
<dbReference type="InParanoid" id="A0A663DVM8"/>
<dbReference type="GO" id="GO:0005634">
    <property type="term" value="C:nucleus"/>
    <property type="evidence" value="ECO:0007669"/>
    <property type="project" value="UniProtKB-SubCell"/>
</dbReference>
<dbReference type="GO" id="GO:0000786">
    <property type="term" value="C:nucleosome"/>
    <property type="evidence" value="ECO:0007669"/>
    <property type="project" value="UniProtKB-KW"/>
</dbReference>
<keyword evidence="3" id="KW-0158">Chromosome</keyword>
<keyword evidence="6" id="KW-0544">Nucleosome core</keyword>
<evidence type="ECO:0000313" key="7">
    <source>
        <dbReference type="Ensembl" id="ENSACCP00020003993.1"/>
    </source>
</evidence>
<proteinExistence type="predicted"/>
<evidence type="ECO:0000256" key="4">
    <source>
        <dbReference type="ARBA" id="ARBA00023125"/>
    </source>
</evidence>
<keyword evidence="8" id="KW-1185">Reference proteome</keyword>
<evidence type="ECO:0000256" key="3">
    <source>
        <dbReference type="ARBA" id="ARBA00022454"/>
    </source>
</evidence>
<organism evidence="7 8">
    <name type="scientific">Aquila chrysaetos chrysaetos</name>
    <dbReference type="NCBI Taxonomy" id="223781"/>
    <lineage>
        <taxon>Eukaryota</taxon>
        <taxon>Metazoa</taxon>
        <taxon>Chordata</taxon>
        <taxon>Craniata</taxon>
        <taxon>Vertebrata</taxon>
        <taxon>Euteleostomi</taxon>
        <taxon>Archelosauria</taxon>
        <taxon>Archosauria</taxon>
        <taxon>Dinosauria</taxon>
        <taxon>Saurischia</taxon>
        <taxon>Theropoda</taxon>
        <taxon>Coelurosauria</taxon>
        <taxon>Aves</taxon>
        <taxon>Neognathae</taxon>
        <taxon>Neoaves</taxon>
        <taxon>Telluraves</taxon>
        <taxon>Accipitrimorphae</taxon>
        <taxon>Accipitriformes</taxon>
        <taxon>Accipitridae</taxon>
        <taxon>Accipitrinae</taxon>
        <taxon>Aquila</taxon>
    </lineage>
</organism>
<keyword evidence="5" id="KW-0539">Nucleus</keyword>
<evidence type="ECO:0000256" key="2">
    <source>
        <dbReference type="ARBA" id="ARBA00004286"/>
    </source>
</evidence>
<evidence type="ECO:0008006" key="9">
    <source>
        <dbReference type="Google" id="ProtNLM"/>
    </source>
</evidence>
<dbReference type="SMART" id="SM00417">
    <property type="entry name" value="H4"/>
    <property type="match status" value="1"/>
</dbReference>
<dbReference type="Ensembl" id="ENSACCT00020004155.1">
    <property type="protein sequence ID" value="ENSACCP00020003993.1"/>
    <property type="gene ID" value="ENSACCG00020002732.1"/>
</dbReference>
<comment type="subcellular location">
    <subcellularLocation>
        <location evidence="2">Chromosome</location>
    </subcellularLocation>
    <subcellularLocation>
        <location evidence="1">Nucleus</location>
    </subcellularLocation>
</comment>
<dbReference type="InterPro" id="IPR001951">
    <property type="entry name" value="Histone_H4"/>
</dbReference>
<dbReference type="AlphaFoldDB" id="A0A663DVM8"/>
<evidence type="ECO:0000256" key="1">
    <source>
        <dbReference type="ARBA" id="ARBA00004123"/>
    </source>
</evidence>
<evidence type="ECO:0000313" key="8">
    <source>
        <dbReference type="Proteomes" id="UP000472275"/>
    </source>
</evidence>